<dbReference type="PANTHER" id="PTHR21021">
    <property type="entry name" value="GAF/PUTATIVE CYTOSKELETAL PROTEIN"/>
    <property type="match status" value="1"/>
</dbReference>
<evidence type="ECO:0000313" key="3">
    <source>
        <dbReference type="Proteomes" id="UP001479436"/>
    </source>
</evidence>
<dbReference type="InterPro" id="IPR051330">
    <property type="entry name" value="Phosphatase_reg/MetRdx"/>
</dbReference>
<organism evidence="2 3">
    <name type="scientific">Basidiobolus ranarum</name>
    <dbReference type="NCBI Taxonomy" id="34480"/>
    <lineage>
        <taxon>Eukaryota</taxon>
        <taxon>Fungi</taxon>
        <taxon>Fungi incertae sedis</taxon>
        <taxon>Zoopagomycota</taxon>
        <taxon>Entomophthoromycotina</taxon>
        <taxon>Basidiobolomycetes</taxon>
        <taxon>Basidiobolales</taxon>
        <taxon>Basidiobolaceae</taxon>
        <taxon>Basidiobolus</taxon>
    </lineage>
</organism>
<accession>A0ABR2WA47</accession>
<reference evidence="2 3" key="1">
    <citation type="submission" date="2023-04" db="EMBL/GenBank/DDBJ databases">
        <title>Genome of Basidiobolus ranarum AG-B5.</title>
        <authorList>
            <person name="Stajich J.E."/>
            <person name="Carter-House D."/>
            <person name="Gryganskyi A."/>
        </authorList>
    </citation>
    <scope>NUCLEOTIDE SEQUENCE [LARGE SCALE GENOMIC DNA]</scope>
    <source>
        <strain evidence="2 3">AG-B5</strain>
    </source>
</reference>
<protein>
    <submittedName>
        <fullName evidence="2">Tap42 interacting protein</fullName>
    </submittedName>
</protein>
<comment type="caution">
    <text evidence="2">The sequence shown here is derived from an EMBL/GenBank/DDBJ whole genome shotgun (WGS) entry which is preliminary data.</text>
</comment>
<sequence>MATQPSPHNLKSKDVPIFELIKENGIQGIKILNWTITSRKQPILDSAEITRDSAILGIPLPEMMFGNNHLLLEHSQGFSYTFKALDALKRVGNSAESAGLISVAYAQHWTEKRDKTQDVKGVINPFDWTYTTNYDGTQVSSNFAFHNTTKTIDIEKLKNPEPILFYDHLVLYEDELADNGSAILSVKIRVMPSGFFILQRFFLRVDDVLFRVNDTRIYHAFDTSYLIKEYTSQEEPYIGIRKKIPTWKKDDISLLSDPNWVVSVMPGPDPSLTRIEIVELDPSQQTKA</sequence>
<dbReference type="EMBL" id="JASJQH010006899">
    <property type="protein sequence ID" value="KAK9728375.1"/>
    <property type="molecule type" value="Genomic_DNA"/>
</dbReference>
<evidence type="ECO:0000256" key="1">
    <source>
        <dbReference type="ARBA" id="ARBA00006658"/>
    </source>
</evidence>
<name>A0ABR2WA47_9FUNG</name>
<dbReference type="Pfam" id="PF04176">
    <property type="entry name" value="TIP41"/>
    <property type="match status" value="1"/>
</dbReference>
<dbReference type="PANTHER" id="PTHR21021:SF16">
    <property type="entry name" value="TIP41-LIKE PROTEIN"/>
    <property type="match status" value="1"/>
</dbReference>
<dbReference type="Proteomes" id="UP001479436">
    <property type="component" value="Unassembled WGS sequence"/>
</dbReference>
<keyword evidence="3" id="KW-1185">Reference proteome</keyword>
<dbReference type="InterPro" id="IPR007303">
    <property type="entry name" value="TIP41-like"/>
</dbReference>
<gene>
    <name evidence="2" type="primary">TIP41</name>
    <name evidence="2" type="ORF">K7432_001162</name>
</gene>
<comment type="similarity">
    <text evidence="1">Belongs to the TIP41 family.</text>
</comment>
<evidence type="ECO:0000313" key="2">
    <source>
        <dbReference type="EMBL" id="KAK9728375.1"/>
    </source>
</evidence>
<proteinExistence type="inferred from homology"/>